<dbReference type="EMBL" id="SNWM01000007">
    <property type="protein sequence ID" value="TDO19364.1"/>
    <property type="molecule type" value="Genomic_DNA"/>
</dbReference>
<evidence type="ECO:0000313" key="2">
    <source>
        <dbReference type="Proteomes" id="UP000295499"/>
    </source>
</evidence>
<dbReference type="SUPFAM" id="SSF117396">
    <property type="entry name" value="TM1631-like"/>
    <property type="match status" value="1"/>
</dbReference>
<keyword evidence="2" id="KW-1185">Reference proteome</keyword>
<dbReference type="Gene3D" id="3.20.20.410">
    <property type="entry name" value="Protein of unknown function UPF0759"/>
    <property type="match status" value="1"/>
</dbReference>
<name>A0A4R6IC07_9SPHI</name>
<dbReference type="AlphaFoldDB" id="A0A4R6IC07"/>
<protein>
    <submittedName>
        <fullName evidence="1">Uncharacterized protein YecE (DUF72 family)</fullName>
    </submittedName>
</protein>
<dbReference type="Pfam" id="PF01904">
    <property type="entry name" value="DUF72"/>
    <property type="match status" value="1"/>
</dbReference>
<comment type="caution">
    <text evidence="1">The sequence shown here is derived from an EMBL/GenBank/DDBJ whole genome shotgun (WGS) entry which is preliminary data.</text>
</comment>
<dbReference type="Proteomes" id="UP000295499">
    <property type="component" value="Unassembled WGS sequence"/>
</dbReference>
<organism evidence="1 2">
    <name type="scientific">Pedobacter duraquae</name>
    <dbReference type="NCBI Taxonomy" id="425511"/>
    <lineage>
        <taxon>Bacteria</taxon>
        <taxon>Pseudomonadati</taxon>
        <taxon>Bacteroidota</taxon>
        <taxon>Sphingobacteriia</taxon>
        <taxon>Sphingobacteriales</taxon>
        <taxon>Sphingobacteriaceae</taxon>
        <taxon>Pedobacter</taxon>
    </lineage>
</organism>
<gene>
    <name evidence="1" type="ORF">CLV32_4604</name>
</gene>
<dbReference type="PANTHER" id="PTHR30348:SF9">
    <property type="entry name" value="UPF0759 PROTEIN YECE"/>
    <property type="match status" value="1"/>
</dbReference>
<reference evidence="1 2" key="1">
    <citation type="submission" date="2019-03" db="EMBL/GenBank/DDBJ databases">
        <title>Genomic Encyclopedia of Archaeal and Bacterial Type Strains, Phase II (KMG-II): from individual species to whole genera.</title>
        <authorList>
            <person name="Goeker M."/>
        </authorList>
    </citation>
    <scope>NUCLEOTIDE SEQUENCE [LARGE SCALE GENOMIC DNA]</scope>
    <source>
        <strain evidence="1 2">DSM 19034</strain>
    </source>
</reference>
<dbReference type="PANTHER" id="PTHR30348">
    <property type="entry name" value="UNCHARACTERIZED PROTEIN YECE"/>
    <property type="match status" value="1"/>
</dbReference>
<dbReference type="OrthoDB" id="9780310at2"/>
<dbReference type="RefSeq" id="WP_133559191.1">
    <property type="nucleotide sequence ID" value="NZ_SNWM01000007.1"/>
</dbReference>
<accession>A0A4R6IC07</accession>
<evidence type="ECO:0000313" key="1">
    <source>
        <dbReference type="EMBL" id="TDO19364.1"/>
    </source>
</evidence>
<dbReference type="InterPro" id="IPR002763">
    <property type="entry name" value="DUF72"/>
</dbReference>
<proteinExistence type="predicted"/>
<dbReference type="InterPro" id="IPR036520">
    <property type="entry name" value="UPF0759_sf"/>
</dbReference>
<sequence>MDFGYNNADHIAEIDFSLPADGAITGRTLIEASVNREPIFHIGGANPADLSWIGIAYPIGVGKKIMPSLYKKMFNSVELTSTFYNMLSVSKLSQVKSNFNLSSIDDFHVYPIIPRDISHVKRFIDCSTETDIFIEQIKIFESHLGGCFLQVNDNFAPKHFDRLESYLRTFPKDVDLFVEIRHKVWFSDAENRAKYFGLLNNLSIGTVITDTSGRRDALHMELTTPKLFLRFVGIGGDFIELDYKRIDSWIQRISYWIEKGLQKVIFFVHQKGGEDIPKLLKYTIRQFNLRLGASLKEIEIIS</sequence>